<dbReference type="RefSeq" id="WP_231005100.1">
    <property type="nucleotide sequence ID" value="NZ_JAJNEC010000005.1"/>
</dbReference>
<evidence type="ECO:0000256" key="5">
    <source>
        <dbReference type="ARBA" id="ARBA00023295"/>
    </source>
</evidence>
<evidence type="ECO:0000256" key="1">
    <source>
        <dbReference type="ARBA" id="ARBA00001231"/>
    </source>
</evidence>
<dbReference type="InterPro" id="IPR001764">
    <property type="entry name" value="Glyco_hydro_3_N"/>
</dbReference>
<dbReference type="EC" id="3.2.1.52" evidence="3"/>
<dbReference type="Gene3D" id="3.40.710.10">
    <property type="entry name" value="DD-peptidase/beta-lactamase superfamily"/>
    <property type="match status" value="1"/>
</dbReference>
<comment type="similarity">
    <text evidence="2">Belongs to the glycosyl hydrolase 3 family.</text>
</comment>
<dbReference type="EMBL" id="JAJNEC010000005">
    <property type="protein sequence ID" value="MCD2423842.1"/>
    <property type="molecule type" value="Genomic_DNA"/>
</dbReference>
<dbReference type="SUPFAM" id="SSF51445">
    <property type="entry name" value="(Trans)glycosidases"/>
    <property type="match status" value="1"/>
</dbReference>
<keyword evidence="5" id="KW-0326">Glycosidase</keyword>
<protein>
    <recommendedName>
        <fullName evidence="3">beta-N-acetylhexosaminidase</fullName>
        <ecNumber evidence="3">3.2.1.52</ecNumber>
    </recommendedName>
</protein>
<evidence type="ECO:0000313" key="9">
    <source>
        <dbReference type="EMBL" id="MCD2423842.1"/>
    </source>
</evidence>
<gene>
    <name evidence="9" type="ORF">LQ567_13785</name>
</gene>
<name>A0ABS8PU74_9BACT</name>
<dbReference type="InterPro" id="IPR012338">
    <property type="entry name" value="Beta-lactam/transpept-like"/>
</dbReference>
<evidence type="ECO:0000313" key="10">
    <source>
        <dbReference type="Proteomes" id="UP001199816"/>
    </source>
</evidence>
<dbReference type="Pfam" id="PF00144">
    <property type="entry name" value="Beta-lactamase"/>
    <property type="match status" value="1"/>
</dbReference>
<organism evidence="9 10">
    <name type="scientific">Niabella pedocola</name>
    <dbReference type="NCBI Taxonomy" id="1752077"/>
    <lineage>
        <taxon>Bacteria</taxon>
        <taxon>Pseudomonadati</taxon>
        <taxon>Bacteroidota</taxon>
        <taxon>Chitinophagia</taxon>
        <taxon>Chitinophagales</taxon>
        <taxon>Chitinophagaceae</taxon>
        <taxon>Niabella</taxon>
    </lineage>
</organism>
<feature type="chain" id="PRO_5047449470" description="beta-N-acetylhexosaminidase" evidence="6">
    <location>
        <begin position="23"/>
        <end position="975"/>
    </location>
</feature>
<sequence length="975" mass="108108">MKNKRLYALWVLILFTYQSINAQYHSNLPASKWVDSVYKSLSKDQRIAQLIIVRAHSNKGADHIAAVAGDIKKYNVGALCFFQGGPIRQANLTNYYQQLAKTPLMITIDGEYGLGMRLDSVIKFPYQMTVGAVADTALAYEMGLAVGRQHKRLGVHVNYAPVVDINNNPNNPVIGFRSFGEDKYKVARMGVAYMRGMQDAGIMASAKHFPGHGDVAVDSHLDLPVINKTMDQLQELELYPFKELIKAGVQSVMIGHLFVPAIDNTAHRGTSISKNAVTGLLRDQLGFRGLTFTDALEMKGVAKYFPGGTIAVEALIAGNDMLCLPESVPGTIQAVNEAIKKKRLNWKELEAKVKRVLLAKYNLGLYHLDPVNTSHLTEDLNEATNPVREKIARQALTVVKLINPDGFRNDFFARPLTGKKVAYVGFNDNGSTALAQQLQQDLNADIYYIRYKDAAGQGGTIVKKVLAGKYDAVILGFHDVALRKGSTNFGISQAALQSWQQLNQNNAVTLVFGNPLSLGSFCMAKSLVAAYEDDAVFQRVAADWLASRFNASGTLPVTVCNWKYGTGVIQKGTDVSYMQPIGDARFAAVDSIAEEGIKKKAYPGCVVLAAKDGQIVYHKAFGNYAYDSLGATALNSIFDLASVTKVSATTVSVMKLYEEGKIDLKKKLEDYLPWTKKTSKAKLTLEDIILHQAGMVPFIPFYKQTLNPDGTVQQELYRNAATQGFTTQVARNLYIRDDYKDTIWKTILESPVEAPGKKYIYSDNDFWFLGKIVEAISKMPLETYVQKTFYEPMHMTTTGYHPLERFPLARIMPTENETGFRNQLIWGTVHDEGAALGGGVAGHAGLFSDAYDLGKLYQMLLNGGELNGQRFLRWETIQYFTGYHSAISRRGYGFDKPEKDHAISNDPYPSKYASLQTYGHTGFTGTCVWVDPKYNIVYIFLSNRVYPTRNSPGLGRLSIRGHIQDALYKALIPSL</sequence>
<dbReference type="PANTHER" id="PTHR30480:SF13">
    <property type="entry name" value="BETA-HEXOSAMINIDASE"/>
    <property type="match status" value="1"/>
</dbReference>
<dbReference type="SUPFAM" id="SSF56601">
    <property type="entry name" value="beta-lactamase/transpeptidase-like"/>
    <property type="match status" value="1"/>
</dbReference>
<evidence type="ECO:0000256" key="4">
    <source>
        <dbReference type="ARBA" id="ARBA00022801"/>
    </source>
</evidence>
<accession>A0ABS8PU74</accession>
<dbReference type="Proteomes" id="UP001199816">
    <property type="component" value="Unassembled WGS sequence"/>
</dbReference>
<dbReference type="InterPro" id="IPR017853">
    <property type="entry name" value="GH"/>
</dbReference>
<feature type="domain" description="Beta-lactamase-related" evidence="7">
    <location>
        <begin position="589"/>
        <end position="950"/>
    </location>
</feature>
<evidence type="ECO:0000256" key="6">
    <source>
        <dbReference type="SAM" id="SignalP"/>
    </source>
</evidence>
<dbReference type="InterPro" id="IPR036962">
    <property type="entry name" value="Glyco_hydro_3_N_sf"/>
</dbReference>
<dbReference type="InterPro" id="IPR050226">
    <property type="entry name" value="NagZ_Beta-hexosaminidase"/>
</dbReference>
<dbReference type="Gene3D" id="3.20.20.300">
    <property type="entry name" value="Glycoside hydrolase, family 3, N-terminal domain"/>
    <property type="match status" value="1"/>
</dbReference>
<reference evidence="9 10" key="1">
    <citation type="submission" date="2021-11" db="EMBL/GenBank/DDBJ databases">
        <title>Genomic of Niabella pedocola.</title>
        <authorList>
            <person name="Wu T."/>
        </authorList>
    </citation>
    <scope>NUCLEOTIDE SEQUENCE [LARGE SCALE GENOMIC DNA]</scope>
    <source>
        <strain evidence="9 10">JCM 31011</strain>
    </source>
</reference>
<proteinExistence type="inferred from homology"/>
<evidence type="ECO:0000256" key="2">
    <source>
        <dbReference type="ARBA" id="ARBA00005336"/>
    </source>
</evidence>
<evidence type="ECO:0000256" key="3">
    <source>
        <dbReference type="ARBA" id="ARBA00012663"/>
    </source>
</evidence>
<feature type="domain" description="Glycoside hydrolase family 3 N-terminal" evidence="8">
    <location>
        <begin position="44"/>
        <end position="357"/>
    </location>
</feature>
<feature type="signal peptide" evidence="6">
    <location>
        <begin position="1"/>
        <end position="22"/>
    </location>
</feature>
<comment type="catalytic activity">
    <reaction evidence="1">
        <text>Hydrolysis of terminal non-reducing N-acetyl-D-hexosamine residues in N-acetyl-beta-D-hexosaminides.</text>
        <dbReference type="EC" id="3.2.1.52"/>
    </reaction>
</comment>
<comment type="caution">
    <text evidence="9">The sequence shown here is derived from an EMBL/GenBank/DDBJ whole genome shotgun (WGS) entry which is preliminary data.</text>
</comment>
<dbReference type="Pfam" id="PF00933">
    <property type="entry name" value="Glyco_hydro_3"/>
    <property type="match status" value="1"/>
</dbReference>
<dbReference type="PANTHER" id="PTHR30480">
    <property type="entry name" value="BETA-HEXOSAMINIDASE-RELATED"/>
    <property type="match status" value="1"/>
</dbReference>
<keyword evidence="4 9" id="KW-0378">Hydrolase</keyword>
<dbReference type="GO" id="GO:0016787">
    <property type="term" value="F:hydrolase activity"/>
    <property type="evidence" value="ECO:0007669"/>
    <property type="project" value="UniProtKB-KW"/>
</dbReference>
<dbReference type="InterPro" id="IPR001466">
    <property type="entry name" value="Beta-lactam-related"/>
</dbReference>
<evidence type="ECO:0000259" key="8">
    <source>
        <dbReference type="Pfam" id="PF00933"/>
    </source>
</evidence>
<evidence type="ECO:0000259" key="7">
    <source>
        <dbReference type="Pfam" id="PF00144"/>
    </source>
</evidence>
<keyword evidence="6" id="KW-0732">Signal</keyword>
<keyword evidence="10" id="KW-1185">Reference proteome</keyword>